<name>X1HWN8_9ZZZZ</name>
<gene>
    <name evidence="1" type="ORF">S03H2_49726</name>
</gene>
<sequence length="30" mass="3375">MALELRHLESIRYPPELIPDAEVVDVALNA</sequence>
<protein>
    <submittedName>
        <fullName evidence="1">Uncharacterized protein</fullName>
    </submittedName>
</protein>
<accession>X1HWN8</accession>
<dbReference type="AlphaFoldDB" id="X1HWN8"/>
<reference evidence="1" key="1">
    <citation type="journal article" date="2014" name="Front. Microbiol.">
        <title>High frequency of phylogenetically diverse reductive dehalogenase-homologous genes in deep subseafloor sedimentary metagenomes.</title>
        <authorList>
            <person name="Kawai M."/>
            <person name="Futagami T."/>
            <person name="Toyoda A."/>
            <person name="Takaki Y."/>
            <person name="Nishi S."/>
            <person name="Hori S."/>
            <person name="Arai W."/>
            <person name="Tsubouchi T."/>
            <person name="Morono Y."/>
            <person name="Uchiyama I."/>
            <person name="Ito T."/>
            <person name="Fujiyama A."/>
            <person name="Inagaki F."/>
            <person name="Takami H."/>
        </authorList>
    </citation>
    <scope>NUCLEOTIDE SEQUENCE</scope>
    <source>
        <strain evidence="1">Expedition CK06-06</strain>
    </source>
</reference>
<proteinExistence type="predicted"/>
<evidence type="ECO:0000313" key="1">
    <source>
        <dbReference type="EMBL" id="GAH74556.1"/>
    </source>
</evidence>
<organism evidence="1">
    <name type="scientific">marine sediment metagenome</name>
    <dbReference type="NCBI Taxonomy" id="412755"/>
    <lineage>
        <taxon>unclassified sequences</taxon>
        <taxon>metagenomes</taxon>
        <taxon>ecological metagenomes</taxon>
    </lineage>
</organism>
<feature type="non-terminal residue" evidence="1">
    <location>
        <position position="30"/>
    </location>
</feature>
<dbReference type="EMBL" id="BARU01031445">
    <property type="protein sequence ID" value="GAH74556.1"/>
    <property type="molecule type" value="Genomic_DNA"/>
</dbReference>
<comment type="caution">
    <text evidence="1">The sequence shown here is derived from an EMBL/GenBank/DDBJ whole genome shotgun (WGS) entry which is preliminary data.</text>
</comment>